<dbReference type="InterPro" id="IPR050982">
    <property type="entry name" value="Auxin_biosynth/cation_transpt"/>
</dbReference>
<dbReference type="GO" id="GO:0050660">
    <property type="term" value="F:flavin adenine dinucleotide binding"/>
    <property type="evidence" value="ECO:0007669"/>
    <property type="project" value="TreeGrafter"/>
</dbReference>
<dbReference type="AlphaFoldDB" id="A0A5B2XWG4"/>
<dbReference type="InterPro" id="IPR023753">
    <property type="entry name" value="FAD/NAD-binding_dom"/>
</dbReference>
<dbReference type="Proteomes" id="UP000323454">
    <property type="component" value="Unassembled WGS sequence"/>
</dbReference>
<evidence type="ECO:0000313" key="4">
    <source>
        <dbReference type="Proteomes" id="UP000323454"/>
    </source>
</evidence>
<dbReference type="EMBL" id="VUOB01000001">
    <property type="protein sequence ID" value="KAA2267041.1"/>
    <property type="molecule type" value="Genomic_DNA"/>
</dbReference>
<keyword evidence="4" id="KW-1185">Reference proteome</keyword>
<reference evidence="3 4" key="1">
    <citation type="submission" date="2019-09" db="EMBL/GenBank/DDBJ databases">
        <title>Goodfellowia gen. nov., a new genus of the Pseudonocardineae related to Actinoalloteichus, containing Goodfellowia coeruleoviolacea gen. nov., comb. nov. gen. nov., comb. nov.</title>
        <authorList>
            <person name="Labeda D."/>
        </authorList>
    </citation>
    <scope>NUCLEOTIDE SEQUENCE [LARGE SCALE GENOMIC DNA]</scope>
    <source>
        <strain evidence="3 4">AN110305</strain>
    </source>
</reference>
<dbReference type="PANTHER" id="PTHR43539:SF91">
    <property type="entry name" value="FAD-DEPENDENT URATE HYDROXYLASE"/>
    <property type="match status" value="1"/>
</dbReference>
<keyword evidence="1" id="KW-0560">Oxidoreductase</keyword>
<dbReference type="RefSeq" id="WP_149847349.1">
    <property type="nucleotide sequence ID" value="NZ_VUOB01000001.1"/>
</dbReference>
<name>A0A5B2XWG4_9PSEU</name>
<dbReference type="Gene3D" id="3.50.50.60">
    <property type="entry name" value="FAD/NAD(P)-binding domain"/>
    <property type="match status" value="1"/>
</dbReference>
<reference evidence="3 4" key="2">
    <citation type="submission" date="2019-09" db="EMBL/GenBank/DDBJ databases">
        <authorList>
            <person name="Jin C."/>
        </authorList>
    </citation>
    <scope>NUCLEOTIDE SEQUENCE [LARGE SCALE GENOMIC DNA]</scope>
    <source>
        <strain evidence="3 4">AN110305</strain>
    </source>
</reference>
<dbReference type="PRINTS" id="PR00368">
    <property type="entry name" value="FADPNR"/>
</dbReference>
<keyword evidence="3" id="KW-0503">Monooxygenase</keyword>
<dbReference type="PRINTS" id="PR00411">
    <property type="entry name" value="PNDRDTASEI"/>
</dbReference>
<evidence type="ECO:0000313" key="3">
    <source>
        <dbReference type="EMBL" id="KAA2267041.1"/>
    </source>
</evidence>
<proteinExistence type="predicted"/>
<dbReference type="SUPFAM" id="SSF51905">
    <property type="entry name" value="FAD/NAD(P)-binding domain"/>
    <property type="match status" value="1"/>
</dbReference>
<organism evidence="3 4">
    <name type="scientific">Solihabitans fulvus</name>
    <dbReference type="NCBI Taxonomy" id="1892852"/>
    <lineage>
        <taxon>Bacteria</taxon>
        <taxon>Bacillati</taxon>
        <taxon>Actinomycetota</taxon>
        <taxon>Actinomycetes</taxon>
        <taxon>Pseudonocardiales</taxon>
        <taxon>Pseudonocardiaceae</taxon>
        <taxon>Solihabitans</taxon>
    </lineage>
</organism>
<feature type="domain" description="FAD/NAD(P)-binding" evidence="2">
    <location>
        <begin position="8"/>
        <end position="349"/>
    </location>
</feature>
<protein>
    <submittedName>
        <fullName evidence="3">SidA/IucD/PvdA family monooxygenase</fullName>
    </submittedName>
</protein>
<comment type="caution">
    <text evidence="3">The sequence shown here is derived from an EMBL/GenBank/DDBJ whole genome shotgun (WGS) entry which is preliminary data.</text>
</comment>
<dbReference type="Pfam" id="PF07992">
    <property type="entry name" value="Pyr_redox_2"/>
    <property type="match status" value="1"/>
</dbReference>
<evidence type="ECO:0000256" key="1">
    <source>
        <dbReference type="ARBA" id="ARBA00023002"/>
    </source>
</evidence>
<dbReference type="PANTHER" id="PTHR43539">
    <property type="entry name" value="FLAVIN-BINDING MONOOXYGENASE-LIKE PROTEIN (AFU_ORTHOLOGUE AFUA_4G09220)"/>
    <property type="match status" value="1"/>
</dbReference>
<accession>A0A5B2XWG4</accession>
<dbReference type="InterPro" id="IPR036188">
    <property type="entry name" value="FAD/NAD-bd_sf"/>
</dbReference>
<dbReference type="GO" id="GO:0004497">
    <property type="term" value="F:monooxygenase activity"/>
    <property type="evidence" value="ECO:0007669"/>
    <property type="project" value="UniProtKB-KW"/>
</dbReference>
<evidence type="ECO:0000259" key="2">
    <source>
        <dbReference type="Pfam" id="PF07992"/>
    </source>
</evidence>
<sequence>MPANTVPLVIIGAGPYGLALSAQCKHLGVEHVVFGSPMSLWRDHMPRGMVLRSHADWHLDPLEEYTLERYAVESGLDRSEPDPIPLSHYLAYAEWFQQRRGLTADRREVTRLDAAGSGFAVTLDDDSVVDADQVVVATGLGACPHVPDELAAALPEGRYSHSGDRVDLATFTGRSCLIVGGRQSAFEWAALAAEHGAAEVHVSHRHPTPVFAPADWSWVTPLLERFDSDPAWYRTMAPDEQDAITERMWRIGRLQLEAWLAPRIDRPEVRLWPNSQIRSCHEDPEGGLLVALDTGRSLAVDHVLLATGYRMDVARLGFLASGSALAGVRVDGGFPVLDEHFQSTVPGLYFTNKFAVRDFGHFFDFTAAARVSARIIADHVRLGLPATSR</sequence>
<dbReference type="OrthoDB" id="9778740at2"/>
<gene>
    <name evidence="3" type="ORF">F0L68_00450</name>
</gene>